<comment type="caution">
    <text evidence="2">The sequence shown here is derived from an EMBL/GenBank/DDBJ whole genome shotgun (WGS) entry which is preliminary data.</text>
</comment>
<dbReference type="Proteomes" id="UP000265520">
    <property type="component" value="Unassembled WGS sequence"/>
</dbReference>
<dbReference type="AlphaFoldDB" id="A0A392S1A2"/>
<accession>A0A392S1A2</accession>
<sequence length="79" mass="8352">MSLVSPLKERKDSSDSDDELPASEAKDTTGTEGASDAQVSKGKEPTVSDTAIVGTTTATTPKRKRADKEKTEKVVEGKK</sequence>
<proteinExistence type="predicted"/>
<dbReference type="EMBL" id="LXQA010300576">
    <property type="protein sequence ID" value="MCI42124.1"/>
    <property type="molecule type" value="Genomic_DNA"/>
</dbReference>
<protein>
    <submittedName>
        <fullName evidence="2">Uncharacterized protein</fullName>
    </submittedName>
</protein>
<feature type="region of interest" description="Disordered" evidence="1">
    <location>
        <begin position="1"/>
        <end position="79"/>
    </location>
</feature>
<evidence type="ECO:0000313" key="3">
    <source>
        <dbReference type="Proteomes" id="UP000265520"/>
    </source>
</evidence>
<feature type="non-terminal residue" evidence="2">
    <location>
        <position position="79"/>
    </location>
</feature>
<keyword evidence="3" id="KW-1185">Reference proteome</keyword>
<reference evidence="2 3" key="1">
    <citation type="journal article" date="2018" name="Front. Plant Sci.">
        <title>Red Clover (Trifolium pratense) and Zigzag Clover (T. medium) - A Picture of Genomic Similarities and Differences.</title>
        <authorList>
            <person name="Dluhosova J."/>
            <person name="Istvanek J."/>
            <person name="Nedelnik J."/>
            <person name="Repkova J."/>
        </authorList>
    </citation>
    <scope>NUCLEOTIDE SEQUENCE [LARGE SCALE GENOMIC DNA]</scope>
    <source>
        <strain evidence="3">cv. 10/8</strain>
        <tissue evidence="2">Leaf</tissue>
    </source>
</reference>
<evidence type="ECO:0000313" key="2">
    <source>
        <dbReference type="EMBL" id="MCI42124.1"/>
    </source>
</evidence>
<name>A0A392S1A2_9FABA</name>
<feature type="compositionally biased region" description="Basic and acidic residues" evidence="1">
    <location>
        <begin position="66"/>
        <end position="79"/>
    </location>
</feature>
<evidence type="ECO:0000256" key="1">
    <source>
        <dbReference type="SAM" id="MobiDB-lite"/>
    </source>
</evidence>
<organism evidence="2 3">
    <name type="scientific">Trifolium medium</name>
    <dbReference type="NCBI Taxonomy" id="97028"/>
    <lineage>
        <taxon>Eukaryota</taxon>
        <taxon>Viridiplantae</taxon>
        <taxon>Streptophyta</taxon>
        <taxon>Embryophyta</taxon>
        <taxon>Tracheophyta</taxon>
        <taxon>Spermatophyta</taxon>
        <taxon>Magnoliopsida</taxon>
        <taxon>eudicotyledons</taxon>
        <taxon>Gunneridae</taxon>
        <taxon>Pentapetalae</taxon>
        <taxon>rosids</taxon>
        <taxon>fabids</taxon>
        <taxon>Fabales</taxon>
        <taxon>Fabaceae</taxon>
        <taxon>Papilionoideae</taxon>
        <taxon>50 kb inversion clade</taxon>
        <taxon>NPAAA clade</taxon>
        <taxon>Hologalegina</taxon>
        <taxon>IRL clade</taxon>
        <taxon>Trifolieae</taxon>
        <taxon>Trifolium</taxon>
    </lineage>
</organism>